<reference evidence="4 5" key="1">
    <citation type="journal article" date="2020" name="IScience">
        <title>Genome Sequencing of the Endangered Kingdonia uniflora (Circaeasteraceae, Ranunculales) Reveals Potential Mechanisms of Evolutionary Specialization.</title>
        <authorList>
            <person name="Sun Y."/>
            <person name="Deng T."/>
            <person name="Zhang A."/>
            <person name="Moore M.J."/>
            <person name="Landis J.B."/>
            <person name="Lin N."/>
            <person name="Zhang H."/>
            <person name="Zhang X."/>
            <person name="Huang J."/>
            <person name="Zhang X."/>
            <person name="Sun H."/>
            <person name="Wang H."/>
        </authorList>
    </citation>
    <scope>NUCLEOTIDE SEQUENCE [LARGE SCALE GENOMIC DNA]</scope>
    <source>
        <strain evidence="4">TB1705</strain>
        <tissue evidence="4">Leaf</tissue>
    </source>
</reference>
<evidence type="ECO:0000259" key="3">
    <source>
        <dbReference type="PROSITE" id="PS50158"/>
    </source>
</evidence>
<dbReference type="PANTHER" id="PTHR33223">
    <property type="entry name" value="CCHC-TYPE DOMAIN-CONTAINING PROTEIN"/>
    <property type="match status" value="1"/>
</dbReference>
<feature type="domain" description="CCHC-type" evidence="3">
    <location>
        <begin position="312"/>
        <end position="326"/>
    </location>
</feature>
<dbReference type="InterPro" id="IPR001878">
    <property type="entry name" value="Znf_CCHC"/>
</dbReference>
<protein>
    <recommendedName>
        <fullName evidence="3">CCHC-type domain-containing protein</fullName>
    </recommendedName>
</protein>
<feature type="compositionally biased region" description="Polar residues" evidence="2">
    <location>
        <begin position="454"/>
        <end position="469"/>
    </location>
</feature>
<dbReference type="GO" id="GO:0008270">
    <property type="term" value="F:zinc ion binding"/>
    <property type="evidence" value="ECO:0007669"/>
    <property type="project" value="UniProtKB-KW"/>
</dbReference>
<keyword evidence="5" id="KW-1185">Reference proteome</keyword>
<comment type="caution">
    <text evidence="4">The sequence shown here is derived from an EMBL/GenBank/DDBJ whole genome shotgun (WGS) entry which is preliminary data.</text>
</comment>
<evidence type="ECO:0000256" key="2">
    <source>
        <dbReference type="SAM" id="MobiDB-lite"/>
    </source>
</evidence>
<evidence type="ECO:0000313" key="5">
    <source>
        <dbReference type="Proteomes" id="UP000541444"/>
    </source>
</evidence>
<gene>
    <name evidence="4" type="ORF">GIB67_039785</name>
</gene>
<name>A0A7J7P3W7_9MAGN</name>
<sequence length="850" mass="96639">MKEWFRGPKSYLERLRESDLIDISIHFEVCKSTHLEILISIDTRDRAILTRRELFPVEGELETFDFPVSPLRLNPSPISLFTPFNVRPQSLEIGDANDNENGQGPVRIPLKDHMLPKMTNHASPIVLPPTTGQFELRNALINSLPKFSGGEYDGPYVHVRDFDDLMFLQKYRNENEMEAMKLVLFPFSLLGKAKSWLQALQPKSITSLEMLTKAFYKKFLSLEKAETLRKFTEKDDVEGLDFLEEMAKKLKTWGTMRETDIQEKGGNAFGVRSNSNSKATLATILRKIESLEIGKNKMSIKTLNFHVEMQACVACDDVGHYTQDCPLIYEIRETRKDQVNVFHQKPSSFLYNQSHHQGNSLRKNNSNNYSGRPYYQGSNSNQNQGDVSFTLNHQPFQQNTPYVPPQYRKPSSDDGIQALLQSINQLMQQFMQMNQQSMSRIETSIAQLASGLSTRDNGTFPSQTQLNPKDQTESLHRDQANAVITLRSGRTVDNKVRMPKDKSRESPNPSTEKVVEGGKPIYEETPFVVEETGQVSLSHMELIYQICANTGMYSLKDELFEKHVELSNTRVPHGEALPASGTTGSGEVAKDKRRRVEPSGESREKVAEGGSTMVDDLKKVEERARLAVLQEEEDTSMMFADLVKGIWLGIEEETRKLKKANVELVKELARSRADALKEVRQLKVSHAVAISQLPVETNANLDEMVEERDILRRHLMLNGYSEEEVDTIKANTYVEEEIEEEAEAVGIVDVRGMSLRINDLESGLSGERETSKSLLSAHAELLVKLDSSRSREDDVLMCNQEFTEHLDRMKEANENIEDQYVKAHFRLVVLTQAISDQTLQVEEKDYETNN</sequence>
<dbReference type="PROSITE" id="PS50158">
    <property type="entry name" value="ZF_CCHC"/>
    <property type="match status" value="1"/>
</dbReference>
<evidence type="ECO:0000313" key="4">
    <source>
        <dbReference type="EMBL" id="KAF6173834.1"/>
    </source>
</evidence>
<dbReference type="GO" id="GO:0003676">
    <property type="term" value="F:nucleic acid binding"/>
    <property type="evidence" value="ECO:0007669"/>
    <property type="project" value="InterPro"/>
</dbReference>
<dbReference type="AlphaFoldDB" id="A0A7J7P3W7"/>
<dbReference type="EMBL" id="JACGCM010000309">
    <property type="protein sequence ID" value="KAF6173834.1"/>
    <property type="molecule type" value="Genomic_DNA"/>
</dbReference>
<dbReference type="Proteomes" id="UP000541444">
    <property type="component" value="Unassembled WGS sequence"/>
</dbReference>
<proteinExistence type="predicted"/>
<keyword evidence="1" id="KW-0479">Metal-binding</keyword>
<organism evidence="4 5">
    <name type="scientific">Kingdonia uniflora</name>
    <dbReference type="NCBI Taxonomy" id="39325"/>
    <lineage>
        <taxon>Eukaryota</taxon>
        <taxon>Viridiplantae</taxon>
        <taxon>Streptophyta</taxon>
        <taxon>Embryophyta</taxon>
        <taxon>Tracheophyta</taxon>
        <taxon>Spermatophyta</taxon>
        <taxon>Magnoliopsida</taxon>
        <taxon>Ranunculales</taxon>
        <taxon>Circaeasteraceae</taxon>
        <taxon>Kingdonia</taxon>
    </lineage>
</organism>
<dbReference type="PANTHER" id="PTHR33223:SF11">
    <property type="entry name" value="ELEMENT PROTEIN, PUTATIVE-RELATED"/>
    <property type="match status" value="1"/>
</dbReference>
<feature type="compositionally biased region" description="Basic and acidic residues" evidence="2">
    <location>
        <begin position="588"/>
        <end position="607"/>
    </location>
</feature>
<keyword evidence="1" id="KW-0863">Zinc-finger</keyword>
<feature type="region of interest" description="Disordered" evidence="2">
    <location>
        <begin position="352"/>
        <end position="384"/>
    </location>
</feature>
<accession>A0A7J7P3W7</accession>
<keyword evidence="1" id="KW-0862">Zinc</keyword>
<feature type="region of interest" description="Disordered" evidence="2">
    <location>
        <begin position="454"/>
        <end position="475"/>
    </location>
</feature>
<feature type="region of interest" description="Disordered" evidence="2">
    <location>
        <begin position="571"/>
        <end position="613"/>
    </location>
</feature>
<evidence type="ECO:0000256" key="1">
    <source>
        <dbReference type="PROSITE-ProRule" id="PRU00047"/>
    </source>
</evidence>